<proteinExistence type="predicted"/>
<name>A0A7U2HY74_PHANO</name>
<reference evidence="2" key="1">
    <citation type="journal article" date="2021" name="BMC Genomics">
        <title>Chromosome-level genome assembly and manually-curated proteome of model necrotroph Parastagonospora nodorum Sn15 reveals a genome-wide trove of candidate effector homologs, and redundancy of virulence-related functions within an accessory chromosome.</title>
        <authorList>
            <person name="Bertazzoni S."/>
            <person name="Jones D.A.B."/>
            <person name="Phan H.T."/>
            <person name="Tan K.-C."/>
            <person name="Hane J.K."/>
        </authorList>
    </citation>
    <scope>NUCLEOTIDE SEQUENCE [LARGE SCALE GENOMIC DNA]</scope>
    <source>
        <strain evidence="2">SN15 / ATCC MYA-4574 / FGSC 10173)</strain>
    </source>
</reference>
<keyword evidence="2" id="KW-1185">Reference proteome</keyword>
<dbReference type="VEuPathDB" id="FungiDB:JI435_402440"/>
<organism evidence="1 2">
    <name type="scientific">Phaeosphaeria nodorum (strain SN15 / ATCC MYA-4574 / FGSC 10173)</name>
    <name type="common">Glume blotch fungus</name>
    <name type="synonym">Parastagonospora nodorum</name>
    <dbReference type="NCBI Taxonomy" id="321614"/>
    <lineage>
        <taxon>Eukaryota</taxon>
        <taxon>Fungi</taxon>
        <taxon>Dikarya</taxon>
        <taxon>Ascomycota</taxon>
        <taxon>Pezizomycotina</taxon>
        <taxon>Dothideomycetes</taxon>
        <taxon>Pleosporomycetidae</taxon>
        <taxon>Pleosporales</taxon>
        <taxon>Pleosporineae</taxon>
        <taxon>Phaeosphaeriaceae</taxon>
        <taxon>Parastagonospora</taxon>
    </lineage>
</organism>
<sequence>MEDSAVENLAKEIAAEELTFAVKLSGGLRAYLRQSD</sequence>
<accession>A0A7U2HY74</accession>
<dbReference type="EMBL" id="CP069024">
    <property type="protein sequence ID" value="QRC92412.1"/>
    <property type="molecule type" value="Genomic_DNA"/>
</dbReference>
<dbReference type="AlphaFoldDB" id="A0A7U2HY74"/>
<evidence type="ECO:0000313" key="1">
    <source>
        <dbReference type="EMBL" id="QRC92412.1"/>
    </source>
</evidence>
<gene>
    <name evidence="1" type="ORF">JI435_402440</name>
</gene>
<dbReference type="Proteomes" id="UP000663193">
    <property type="component" value="Chromosome 2"/>
</dbReference>
<evidence type="ECO:0000313" key="2">
    <source>
        <dbReference type="Proteomes" id="UP000663193"/>
    </source>
</evidence>
<protein>
    <submittedName>
        <fullName evidence="1">Uncharacterized protein</fullName>
    </submittedName>
</protein>